<dbReference type="Pfam" id="PF05699">
    <property type="entry name" value="Dimer_Tnp_hAT"/>
    <property type="match status" value="1"/>
</dbReference>
<feature type="compositionally biased region" description="Acidic residues" evidence="1">
    <location>
        <begin position="190"/>
        <end position="200"/>
    </location>
</feature>
<dbReference type="EMBL" id="KI282083">
    <property type="protein sequence ID" value="ESA15341.1"/>
    <property type="molecule type" value="Genomic_DNA"/>
</dbReference>
<dbReference type="InterPro" id="IPR012337">
    <property type="entry name" value="RNaseH-like_sf"/>
</dbReference>
<dbReference type="HOGENOM" id="CLU_1280444_0_0_1"/>
<sequence>VVTNHPKKITNSTVKKYLKKQDFYNKVDTLAKLLQPIKNTILMLEGNQTNLADAFIQMIRLGYHIFYIQDFELATDDTKNYLQQLALHILSVTPHSASCERVFSTLGWIYEKRRLRLQTSKVESMAKIQSFYISKVNEELKYASSKYSQILILENIFDINAVPFVKNPEDSDSDSDNDDESKDNDKDDNNFETENESEEELIIDYDVDKLASKYLD</sequence>
<feature type="domain" description="HAT C-terminal dimerisation" evidence="2">
    <location>
        <begin position="82"/>
        <end position="129"/>
    </location>
</feature>
<evidence type="ECO:0000256" key="1">
    <source>
        <dbReference type="SAM" id="MobiDB-lite"/>
    </source>
</evidence>
<reference evidence="3" key="1">
    <citation type="submission" date="2013-07" db="EMBL/GenBank/DDBJ databases">
        <title>The genome of an arbuscular mycorrhizal fungus provides insights into the evolution of the oldest plant symbiosis.</title>
        <authorList>
            <consortium name="DOE Joint Genome Institute"/>
            <person name="Tisserant E."/>
            <person name="Malbreil M."/>
            <person name="Kuo A."/>
            <person name="Kohler A."/>
            <person name="Symeonidi A."/>
            <person name="Balestrini R."/>
            <person name="Charron P."/>
            <person name="Duensing N."/>
            <person name="Frei-dit-Frey N."/>
            <person name="Gianinazzi-Pearson V."/>
            <person name="Gilbert B."/>
            <person name="Handa Y."/>
            <person name="Hijri M."/>
            <person name="Kaul R."/>
            <person name="Kawaguchi M."/>
            <person name="Krajinski F."/>
            <person name="Lammers P."/>
            <person name="Lapierre D."/>
            <person name="Masclaux F.G."/>
            <person name="Murat C."/>
            <person name="Morin E."/>
            <person name="Ndikumana S."/>
            <person name="Pagni M."/>
            <person name="Petitpierre D."/>
            <person name="Requena N."/>
            <person name="Rosikiewicz P."/>
            <person name="Riley R."/>
            <person name="Saito K."/>
            <person name="San Clemente H."/>
            <person name="Shapiro H."/>
            <person name="van Tuinen D."/>
            <person name="Becard G."/>
            <person name="Bonfante P."/>
            <person name="Paszkowski U."/>
            <person name="Shachar-Hill Y."/>
            <person name="Young J.P."/>
            <person name="Sanders I.R."/>
            <person name="Henrissat B."/>
            <person name="Rensing S.A."/>
            <person name="Grigoriev I.V."/>
            <person name="Corradi N."/>
            <person name="Roux C."/>
            <person name="Martin F."/>
        </authorList>
    </citation>
    <scope>NUCLEOTIDE SEQUENCE</scope>
    <source>
        <strain evidence="3">DAOM 197198</strain>
    </source>
</reference>
<dbReference type="GO" id="GO:0046983">
    <property type="term" value="F:protein dimerization activity"/>
    <property type="evidence" value="ECO:0007669"/>
    <property type="project" value="InterPro"/>
</dbReference>
<evidence type="ECO:0000259" key="2">
    <source>
        <dbReference type="Pfam" id="PF05699"/>
    </source>
</evidence>
<proteinExistence type="predicted"/>
<dbReference type="InterPro" id="IPR008906">
    <property type="entry name" value="HATC_C_dom"/>
</dbReference>
<feature type="region of interest" description="Disordered" evidence="1">
    <location>
        <begin position="167"/>
        <end position="200"/>
    </location>
</feature>
<feature type="non-terminal residue" evidence="3">
    <location>
        <position position="1"/>
    </location>
</feature>
<accession>U9UI96</accession>
<gene>
    <name evidence="3" type="ORF">GLOINDRAFT_23989</name>
</gene>
<name>U9UI96_RHIID</name>
<evidence type="ECO:0000313" key="3">
    <source>
        <dbReference type="EMBL" id="ESA15341.1"/>
    </source>
</evidence>
<organism evidence="3">
    <name type="scientific">Rhizophagus irregularis (strain DAOM 181602 / DAOM 197198 / MUCL 43194)</name>
    <name type="common">Arbuscular mycorrhizal fungus</name>
    <name type="synonym">Glomus intraradices</name>
    <dbReference type="NCBI Taxonomy" id="747089"/>
    <lineage>
        <taxon>Eukaryota</taxon>
        <taxon>Fungi</taxon>
        <taxon>Fungi incertae sedis</taxon>
        <taxon>Mucoromycota</taxon>
        <taxon>Glomeromycotina</taxon>
        <taxon>Glomeromycetes</taxon>
        <taxon>Glomerales</taxon>
        <taxon>Glomeraceae</taxon>
        <taxon>Rhizophagus</taxon>
    </lineage>
</organism>
<feature type="compositionally biased region" description="Acidic residues" evidence="1">
    <location>
        <begin position="170"/>
        <end position="182"/>
    </location>
</feature>
<protein>
    <recommendedName>
        <fullName evidence="2">HAT C-terminal dimerisation domain-containing protein</fullName>
    </recommendedName>
</protein>
<dbReference type="VEuPathDB" id="FungiDB:RhiirFUN_005270"/>
<dbReference type="AlphaFoldDB" id="U9UI96"/>
<dbReference type="SUPFAM" id="SSF53098">
    <property type="entry name" value="Ribonuclease H-like"/>
    <property type="match status" value="1"/>
</dbReference>